<evidence type="ECO:0000313" key="1">
    <source>
        <dbReference type="EMBL" id="EAX98045.1"/>
    </source>
</evidence>
<dbReference type="Proteomes" id="UP000001542">
    <property type="component" value="Unassembled WGS sequence"/>
</dbReference>
<sequence length="256" mass="29996">MEQNVLLDDKIIHQGKIKLLDLKPDVEIPVDLTGVVNKSKPPRLYFKILPTIPRDVMRDWHLRDHTLYISLEYDQKADALRKPPAYLELVSVDSIQHRIRIFGGTRKPESWIKYPKKPVFLSENGPTNVFRICTKRAPKQAFIPLVNVTRHIEGNMHIKFWACSKESKDHDYRKLKLENLYPQLILDDVIEIDGPGKYSAGHVYMQESKRPPKFIKFTPRQLAFRESLIDFAKHFGPMVFESYLSWQVDFLDNEIV</sequence>
<dbReference type="KEGG" id="tva:4755838"/>
<dbReference type="RefSeq" id="XP_001310975.1">
    <property type="nucleotide sequence ID" value="XM_001310974.1"/>
</dbReference>
<name>A2FAK2_TRIV3</name>
<evidence type="ECO:0000313" key="2">
    <source>
        <dbReference type="Proteomes" id="UP000001542"/>
    </source>
</evidence>
<accession>A2FAK2</accession>
<reference evidence="1" key="1">
    <citation type="submission" date="2006-10" db="EMBL/GenBank/DDBJ databases">
        <authorList>
            <person name="Amadeo P."/>
            <person name="Zhao Q."/>
            <person name="Wortman J."/>
            <person name="Fraser-Liggett C."/>
            <person name="Carlton J."/>
        </authorList>
    </citation>
    <scope>NUCLEOTIDE SEQUENCE</scope>
    <source>
        <strain evidence="1">G3</strain>
    </source>
</reference>
<protein>
    <submittedName>
        <fullName evidence="1">Uncharacterized protein</fullName>
    </submittedName>
</protein>
<dbReference type="VEuPathDB" id="TrichDB:TVAGG3_0187620"/>
<proteinExistence type="predicted"/>
<dbReference type="AlphaFoldDB" id="A2FAK2"/>
<dbReference type="VEuPathDB" id="TrichDB:TVAG_483020"/>
<dbReference type="InParanoid" id="A2FAK2"/>
<organism evidence="1 2">
    <name type="scientific">Trichomonas vaginalis (strain ATCC PRA-98 / G3)</name>
    <dbReference type="NCBI Taxonomy" id="412133"/>
    <lineage>
        <taxon>Eukaryota</taxon>
        <taxon>Metamonada</taxon>
        <taxon>Parabasalia</taxon>
        <taxon>Trichomonadida</taxon>
        <taxon>Trichomonadidae</taxon>
        <taxon>Trichomonas</taxon>
    </lineage>
</organism>
<reference evidence="1" key="2">
    <citation type="journal article" date="2007" name="Science">
        <title>Draft genome sequence of the sexually transmitted pathogen Trichomonas vaginalis.</title>
        <authorList>
            <person name="Carlton J.M."/>
            <person name="Hirt R.P."/>
            <person name="Silva J.C."/>
            <person name="Delcher A.L."/>
            <person name="Schatz M."/>
            <person name="Zhao Q."/>
            <person name="Wortman J.R."/>
            <person name="Bidwell S.L."/>
            <person name="Alsmark U.C.M."/>
            <person name="Besteiro S."/>
            <person name="Sicheritz-Ponten T."/>
            <person name="Noel C.J."/>
            <person name="Dacks J.B."/>
            <person name="Foster P.G."/>
            <person name="Simillion C."/>
            <person name="Van de Peer Y."/>
            <person name="Miranda-Saavedra D."/>
            <person name="Barton G.J."/>
            <person name="Westrop G.D."/>
            <person name="Mueller S."/>
            <person name="Dessi D."/>
            <person name="Fiori P.L."/>
            <person name="Ren Q."/>
            <person name="Paulsen I."/>
            <person name="Zhang H."/>
            <person name="Bastida-Corcuera F.D."/>
            <person name="Simoes-Barbosa A."/>
            <person name="Brown M.T."/>
            <person name="Hayes R.D."/>
            <person name="Mukherjee M."/>
            <person name="Okumura C.Y."/>
            <person name="Schneider R."/>
            <person name="Smith A.J."/>
            <person name="Vanacova S."/>
            <person name="Villalvazo M."/>
            <person name="Haas B.J."/>
            <person name="Pertea M."/>
            <person name="Feldblyum T.V."/>
            <person name="Utterback T.R."/>
            <person name="Shu C.L."/>
            <person name="Osoegawa K."/>
            <person name="de Jong P.J."/>
            <person name="Hrdy I."/>
            <person name="Horvathova L."/>
            <person name="Zubacova Z."/>
            <person name="Dolezal P."/>
            <person name="Malik S.B."/>
            <person name="Logsdon J.M. Jr."/>
            <person name="Henze K."/>
            <person name="Gupta A."/>
            <person name="Wang C.C."/>
            <person name="Dunne R.L."/>
            <person name="Upcroft J.A."/>
            <person name="Upcroft P."/>
            <person name="White O."/>
            <person name="Salzberg S.L."/>
            <person name="Tang P."/>
            <person name="Chiu C.-H."/>
            <person name="Lee Y.-S."/>
            <person name="Embley T.M."/>
            <person name="Coombs G.H."/>
            <person name="Mottram J.C."/>
            <person name="Tachezy J."/>
            <person name="Fraser-Liggett C.M."/>
            <person name="Johnson P.J."/>
        </authorList>
    </citation>
    <scope>NUCLEOTIDE SEQUENCE [LARGE SCALE GENOMIC DNA]</scope>
    <source>
        <strain evidence="1">G3</strain>
    </source>
</reference>
<dbReference type="EMBL" id="DS113690">
    <property type="protein sequence ID" value="EAX98045.1"/>
    <property type="molecule type" value="Genomic_DNA"/>
</dbReference>
<gene>
    <name evidence="1" type="ORF">TVAG_483020</name>
</gene>
<keyword evidence="2" id="KW-1185">Reference proteome</keyword>